<feature type="transmembrane region" description="Helical" evidence="5">
    <location>
        <begin position="189"/>
        <end position="209"/>
    </location>
</feature>
<dbReference type="SMART" id="SM00234">
    <property type="entry name" value="START"/>
    <property type="match status" value="1"/>
</dbReference>
<dbReference type="EMBL" id="CAJHNH020000124">
    <property type="protein sequence ID" value="CAG5115492.1"/>
    <property type="molecule type" value="Genomic_DNA"/>
</dbReference>
<evidence type="ECO:0000259" key="6">
    <source>
        <dbReference type="PROSITE" id="PS50848"/>
    </source>
</evidence>
<dbReference type="GO" id="GO:0005765">
    <property type="term" value="C:lysosomal membrane"/>
    <property type="evidence" value="ECO:0007669"/>
    <property type="project" value="TreeGrafter"/>
</dbReference>
<evidence type="ECO:0000256" key="5">
    <source>
        <dbReference type="SAM" id="Phobius"/>
    </source>
</evidence>
<feature type="transmembrane region" description="Helical" evidence="5">
    <location>
        <begin position="88"/>
        <end position="111"/>
    </location>
</feature>
<feature type="region of interest" description="Disordered" evidence="4">
    <location>
        <begin position="260"/>
        <end position="288"/>
    </location>
</feature>
<dbReference type="GO" id="GO:0140284">
    <property type="term" value="C:endoplasmic reticulum-endosome membrane contact site"/>
    <property type="evidence" value="ECO:0007669"/>
    <property type="project" value="TreeGrafter"/>
</dbReference>
<proteinExistence type="predicted"/>
<comment type="caution">
    <text evidence="8">The sequence shown here is derived from an EMBL/GenBank/DDBJ whole genome shotgun (WGS) entry which is preliminary data.</text>
</comment>
<reference evidence="8" key="1">
    <citation type="submission" date="2021-04" db="EMBL/GenBank/DDBJ databases">
        <authorList>
            <consortium name="Molecular Ecology Group"/>
        </authorList>
    </citation>
    <scope>NUCLEOTIDE SEQUENCE</scope>
</reference>
<dbReference type="InterPro" id="IPR002913">
    <property type="entry name" value="START_lipid-bd_dom"/>
</dbReference>
<protein>
    <recommendedName>
        <fullName evidence="10">StAR-related lipid transfer protein 3</fullName>
    </recommendedName>
</protein>
<dbReference type="PROSITE" id="PS51439">
    <property type="entry name" value="MENTAL"/>
    <property type="match status" value="1"/>
</dbReference>
<dbReference type="PROSITE" id="PS50848">
    <property type="entry name" value="START"/>
    <property type="match status" value="1"/>
</dbReference>
<dbReference type="PRINTS" id="PR00978">
    <property type="entry name" value="STARPROTEIN"/>
</dbReference>
<comment type="subcellular location">
    <subcellularLocation>
        <location evidence="1">Membrane</location>
        <topology evidence="1">Multi-pass membrane protein</topology>
    </subcellularLocation>
</comment>
<evidence type="ECO:0000256" key="3">
    <source>
        <dbReference type="ARBA" id="ARBA00023136"/>
    </source>
</evidence>
<feature type="transmembrane region" description="Helical" evidence="5">
    <location>
        <begin position="131"/>
        <end position="152"/>
    </location>
</feature>
<feature type="domain" description="START" evidence="6">
    <location>
        <begin position="285"/>
        <end position="499"/>
    </location>
</feature>
<dbReference type="InterPro" id="IPR051869">
    <property type="entry name" value="STARD3"/>
</dbReference>
<sequence length="500" mass="56266">MSAEVSGIAPSIMSVNTDVAVLQSSREEQATYAGQVIYKSLHPEVDTMNPPALLGSESSTAPLLLPTDSALELSGMAEGRMSSVRRTFCLFVLFDLILMFILWVIYTQLIGDTGFTAFEKQVEKYDFRTSLFDTVMLSAVRFTLLILAYALFRIRHWWMIAISTALSCSFLIVKIFLFDFGGTKSSNNPLSYCLIIISFVLAWAETWFLDFKVLPHEKKLRERIVNSLGRVYGATLTGPNIQPTRADDLQSVITEDNNQFYSPVDSPEGSDTEQETRSTRSSRSMTRQENDYVKLAKHSWEVLWTYVNSPESDWKLEAGTSEVEGVVHSKKIKGVGKVFRLKAVIDIPPKDLFEEMTFKPEEQPTWNSSIKSCRVLQVVDDHTDILYIVSGDLAGGVITSRDFVSLRTWGIRDGIYVGSGMGVTHPSMPPQKNYVRGENGAGGWVYKPVPGDASRTLFFWYMNTDIKGWFPQKLIDANMAKVHLDFCRDLKLHVKRITGS</sequence>
<evidence type="ECO:0000256" key="2">
    <source>
        <dbReference type="ARBA" id="ARBA00022692"/>
    </source>
</evidence>
<feature type="domain" description="MENTAL" evidence="7">
    <location>
        <begin position="81"/>
        <end position="256"/>
    </location>
</feature>
<dbReference type="SUPFAM" id="SSF55961">
    <property type="entry name" value="Bet v1-like"/>
    <property type="match status" value="1"/>
</dbReference>
<name>A0A8S3YJE5_9EUPU</name>
<dbReference type="OrthoDB" id="74575at2759"/>
<dbReference type="PANTHER" id="PTHR46121">
    <property type="entry name" value="STEROIDOGENIC ACUTE REGULATORY PROTEIN-LIKE"/>
    <property type="match status" value="1"/>
</dbReference>
<feature type="transmembrane region" description="Helical" evidence="5">
    <location>
        <begin position="157"/>
        <end position="177"/>
    </location>
</feature>
<dbReference type="Pfam" id="PF10457">
    <property type="entry name" value="MENTAL"/>
    <property type="match status" value="1"/>
</dbReference>
<dbReference type="PANTHER" id="PTHR46121:SF4">
    <property type="entry name" value="STEROIDOGENIC ACUTE REGULATORY PROTEIN-LIKE"/>
    <property type="match status" value="1"/>
</dbReference>
<keyword evidence="3 5" id="KW-0472">Membrane</keyword>
<dbReference type="Pfam" id="PF01852">
    <property type="entry name" value="START"/>
    <property type="match status" value="1"/>
</dbReference>
<organism evidence="8 9">
    <name type="scientific">Candidula unifasciata</name>
    <dbReference type="NCBI Taxonomy" id="100452"/>
    <lineage>
        <taxon>Eukaryota</taxon>
        <taxon>Metazoa</taxon>
        <taxon>Spiralia</taxon>
        <taxon>Lophotrochozoa</taxon>
        <taxon>Mollusca</taxon>
        <taxon>Gastropoda</taxon>
        <taxon>Heterobranchia</taxon>
        <taxon>Euthyneura</taxon>
        <taxon>Panpulmonata</taxon>
        <taxon>Eupulmonata</taxon>
        <taxon>Stylommatophora</taxon>
        <taxon>Helicina</taxon>
        <taxon>Helicoidea</taxon>
        <taxon>Geomitridae</taxon>
        <taxon>Candidula</taxon>
    </lineage>
</organism>
<dbReference type="GO" id="GO:0008289">
    <property type="term" value="F:lipid binding"/>
    <property type="evidence" value="ECO:0007669"/>
    <property type="project" value="InterPro"/>
</dbReference>
<evidence type="ECO:0000256" key="1">
    <source>
        <dbReference type="ARBA" id="ARBA00004141"/>
    </source>
</evidence>
<dbReference type="InterPro" id="IPR023393">
    <property type="entry name" value="START-like_dom_sf"/>
</dbReference>
<dbReference type="AlphaFoldDB" id="A0A8S3YJE5"/>
<dbReference type="InterPro" id="IPR000799">
    <property type="entry name" value="StAR-like"/>
</dbReference>
<keyword evidence="9" id="KW-1185">Reference proteome</keyword>
<evidence type="ECO:0000256" key="4">
    <source>
        <dbReference type="SAM" id="MobiDB-lite"/>
    </source>
</evidence>
<accession>A0A8S3YJE5</accession>
<evidence type="ECO:0000313" key="9">
    <source>
        <dbReference type="Proteomes" id="UP000678393"/>
    </source>
</evidence>
<gene>
    <name evidence="8" type="ORF">CUNI_LOCUS1050</name>
</gene>
<dbReference type="GO" id="GO:0099044">
    <property type="term" value="P:vesicle tethering to endoplasmic reticulum"/>
    <property type="evidence" value="ECO:0007669"/>
    <property type="project" value="TreeGrafter"/>
</dbReference>
<dbReference type="Gene3D" id="3.30.530.20">
    <property type="match status" value="1"/>
</dbReference>
<dbReference type="GO" id="GO:0005789">
    <property type="term" value="C:endoplasmic reticulum membrane"/>
    <property type="evidence" value="ECO:0007669"/>
    <property type="project" value="TreeGrafter"/>
</dbReference>
<dbReference type="Proteomes" id="UP000678393">
    <property type="component" value="Unassembled WGS sequence"/>
</dbReference>
<dbReference type="GO" id="GO:0031902">
    <property type="term" value="C:late endosome membrane"/>
    <property type="evidence" value="ECO:0007669"/>
    <property type="project" value="TreeGrafter"/>
</dbReference>
<dbReference type="InterPro" id="IPR019498">
    <property type="entry name" value="MENTAL"/>
</dbReference>
<evidence type="ECO:0000313" key="8">
    <source>
        <dbReference type="EMBL" id="CAG5115492.1"/>
    </source>
</evidence>
<keyword evidence="2 5" id="KW-0812">Transmembrane</keyword>
<keyword evidence="5" id="KW-1133">Transmembrane helix</keyword>
<evidence type="ECO:0008006" key="10">
    <source>
        <dbReference type="Google" id="ProtNLM"/>
    </source>
</evidence>
<evidence type="ECO:0000259" key="7">
    <source>
        <dbReference type="PROSITE" id="PS51439"/>
    </source>
</evidence>